<feature type="signal peptide" evidence="2">
    <location>
        <begin position="1"/>
        <end position="19"/>
    </location>
</feature>
<evidence type="ECO:0000313" key="4">
    <source>
        <dbReference type="EMBL" id="QEC66002.1"/>
    </source>
</evidence>
<evidence type="ECO:0000256" key="2">
    <source>
        <dbReference type="SAM" id="SignalP"/>
    </source>
</evidence>
<dbReference type="InterPro" id="IPR011250">
    <property type="entry name" value="OMP/PagP_B-barrel"/>
</dbReference>
<dbReference type="Gene3D" id="2.40.160.20">
    <property type="match status" value="1"/>
</dbReference>
<dbReference type="AlphaFoldDB" id="A0A5B8V465"/>
<protein>
    <submittedName>
        <fullName evidence="4">Porin family protein</fullName>
    </submittedName>
</protein>
<dbReference type="RefSeq" id="WP_147187802.1">
    <property type="nucleotide sequence ID" value="NZ_CP042435.1"/>
</dbReference>
<dbReference type="EMBL" id="CP042435">
    <property type="protein sequence ID" value="QEC66002.1"/>
    <property type="molecule type" value="Genomic_DNA"/>
</dbReference>
<dbReference type="Pfam" id="PF13505">
    <property type="entry name" value="OMP_b-brl"/>
    <property type="match status" value="1"/>
</dbReference>
<dbReference type="InterPro" id="IPR027385">
    <property type="entry name" value="Beta-barrel_OMP"/>
</dbReference>
<feature type="chain" id="PRO_5023097493" evidence="2">
    <location>
        <begin position="20"/>
        <end position="195"/>
    </location>
</feature>
<keyword evidence="5" id="KW-1185">Reference proteome</keyword>
<gene>
    <name evidence="4" type="ORF">FRZ67_01285</name>
</gene>
<evidence type="ECO:0000259" key="3">
    <source>
        <dbReference type="Pfam" id="PF13505"/>
    </source>
</evidence>
<keyword evidence="1 2" id="KW-0732">Signal</keyword>
<dbReference type="KEGG" id="pgin:FRZ67_01285"/>
<dbReference type="Proteomes" id="UP000321533">
    <property type="component" value="Chromosome"/>
</dbReference>
<dbReference type="OrthoDB" id="945117at2"/>
<evidence type="ECO:0000313" key="5">
    <source>
        <dbReference type="Proteomes" id="UP000321533"/>
    </source>
</evidence>
<reference evidence="4 5" key="1">
    <citation type="journal article" date="2016" name="Int. J. Syst. Evol. Microbiol.">
        <title>Panacibacter ginsenosidivorans gen. nov., sp. nov., with ginsenoside converting activity isolated from soil of a ginseng field.</title>
        <authorList>
            <person name="Siddiqi M.Z."/>
            <person name="Muhammad Shafi S."/>
            <person name="Choi K.D."/>
            <person name="Im W.T."/>
        </authorList>
    </citation>
    <scope>NUCLEOTIDE SEQUENCE [LARGE SCALE GENOMIC DNA]</scope>
    <source>
        <strain evidence="4 5">Gsoil1550</strain>
    </source>
</reference>
<evidence type="ECO:0000256" key="1">
    <source>
        <dbReference type="ARBA" id="ARBA00022729"/>
    </source>
</evidence>
<organism evidence="4 5">
    <name type="scientific">Panacibacter ginsenosidivorans</name>
    <dbReference type="NCBI Taxonomy" id="1813871"/>
    <lineage>
        <taxon>Bacteria</taxon>
        <taxon>Pseudomonadati</taxon>
        <taxon>Bacteroidota</taxon>
        <taxon>Chitinophagia</taxon>
        <taxon>Chitinophagales</taxon>
        <taxon>Chitinophagaceae</taxon>
        <taxon>Panacibacter</taxon>
    </lineage>
</organism>
<proteinExistence type="predicted"/>
<feature type="domain" description="Outer membrane protein beta-barrel" evidence="3">
    <location>
        <begin position="6"/>
        <end position="177"/>
    </location>
</feature>
<name>A0A5B8V465_9BACT</name>
<sequence length="195" mass="20675">MKKIIITACSLLIMSAAFTQTQKGNVLVGADLAGFGLNFQEGNTQFSLNLNPKAGWFIKDNMLLGAEVNFGLNTQKGATATNYGVGAFARKYFGAEATNLARTTKWFVEANAGINGTNLSGDNVEKTSTNGLGVGIGPGLSYFLNQNIALEALVKYNLTVGFGSSTTNNNIGFGLGFQIYLPGKQVKQLAKDPMK</sequence>
<accession>A0A5B8V465</accession>
<dbReference type="SUPFAM" id="SSF56925">
    <property type="entry name" value="OMPA-like"/>
    <property type="match status" value="1"/>
</dbReference>